<reference evidence="5" key="1">
    <citation type="submission" date="2016-06" db="UniProtKB">
        <authorList>
            <consortium name="WormBaseParasite"/>
        </authorList>
    </citation>
    <scope>IDENTIFICATION</scope>
</reference>
<proteinExistence type="inferred from homology"/>
<evidence type="ECO:0000313" key="5">
    <source>
        <dbReference type="WBParaSite" id="TCNE_0000113801-mRNA-1"/>
    </source>
</evidence>
<feature type="region of interest" description="Disordered" evidence="2">
    <location>
        <begin position="1"/>
        <end position="26"/>
    </location>
</feature>
<gene>
    <name evidence="3" type="ORF">TCNE_LOCUS1139</name>
</gene>
<dbReference type="Gene3D" id="3.20.20.80">
    <property type="entry name" value="Glycosidases"/>
    <property type="match status" value="1"/>
</dbReference>
<comment type="similarity">
    <text evidence="1">Belongs to the glycosyl hydrolase 18 family.</text>
</comment>
<dbReference type="GO" id="GO:0070492">
    <property type="term" value="F:oligosaccharide binding"/>
    <property type="evidence" value="ECO:0007669"/>
    <property type="project" value="TreeGrafter"/>
</dbReference>
<protein>
    <submittedName>
        <fullName evidence="5">Phospholipase-like protein</fullName>
    </submittedName>
</protein>
<dbReference type="AlphaFoldDB" id="A0A183TY19"/>
<name>A0A183TY19_TOXCA</name>
<dbReference type="Proteomes" id="UP000050794">
    <property type="component" value="Unassembled WGS sequence"/>
</dbReference>
<dbReference type="InterPro" id="IPR017853">
    <property type="entry name" value="GH"/>
</dbReference>
<dbReference type="WBParaSite" id="TCNE_0000113801-mRNA-1">
    <property type="protein sequence ID" value="TCNE_0000113801-mRNA-1"/>
    <property type="gene ID" value="TCNE_0000113801"/>
</dbReference>
<dbReference type="PANTHER" id="PTHR46066">
    <property type="entry name" value="CHITINASE DOMAIN-CONTAINING PROTEIN 1 FAMILY MEMBER"/>
    <property type="match status" value="1"/>
</dbReference>
<dbReference type="SUPFAM" id="SSF51445">
    <property type="entry name" value="(Trans)glycosidases"/>
    <property type="match status" value="1"/>
</dbReference>
<evidence type="ECO:0000313" key="4">
    <source>
        <dbReference type="Proteomes" id="UP000050794"/>
    </source>
</evidence>
<dbReference type="PANTHER" id="PTHR46066:SF2">
    <property type="entry name" value="CHITINASE DOMAIN-CONTAINING PROTEIN 1"/>
    <property type="match status" value="1"/>
</dbReference>
<accession>A0A183TY19</accession>
<feature type="compositionally biased region" description="Polar residues" evidence="2">
    <location>
        <begin position="1"/>
        <end position="11"/>
    </location>
</feature>
<dbReference type="EMBL" id="UYWY01000749">
    <property type="protein sequence ID" value="VDM25541.1"/>
    <property type="molecule type" value="Genomic_DNA"/>
</dbReference>
<evidence type="ECO:0000256" key="1">
    <source>
        <dbReference type="ARBA" id="ARBA00009336"/>
    </source>
</evidence>
<keyword evidence="4" id="KW-1185">Reference proteome</keyword>
<dbReference type="GO" id="GO:0012505">
    <property type="term" value="C:endomembrane system"/>
    <property type="evidence" value="ECO:0007669"/>
    <property type="project" value="TreeGrafter"/>
</dbReference>
<evidence type="ECO:0000256" key="2">
    <source>
        <dbReference type="SAM" id="MobiDB-lite"/>
    </source>
</evidence>
<organism evidence="4 5">
    <name type="scientific">Toxocara canis</name>
    <name type="common">Canine roundworm</name>
    <dbReference type="NCBI Taxonomy" id="6265"/>
    <lineage>
        <taxon>Eukaryota</taxon>
        <taxon>Metazoa</taxon>
        <taxon>Ecdysozoa</taxon>
        <taxon>Nematoda</taxon>
        <taxon>Chromadorea</taxon>
        <taxon>Rhabditida</taxon>
        <taxon>Spirurina</taxon>
        <taxon>Ascaridomorpha</taxon>
        <taxon>Ascaridoidea</taxon>
        <taxon>Toxocaridae</taxon>
        <taxon>Toxocara</taxon>
    </lineage>
</organism>
<sequence length="229" mass="26019">MAVTSCYGTLSKSDRKPKNSKAKIAKTAERSAPAVLEVDPNEVTVSSILVEHAQLDIGEKKFNRPTLGYVTPWNSHGYNIAKWAAKKFTHISPVWFQLKPANIDGQKTCSIGGTHDIDQRWMADVRSNNSDVSFVPRFLMEDWTSGTVDDFLYDEIWQRRCAQAMVDLIEVFVDLNLCNERYIIFENSLPQILSELNFNTALGLLQLSYALERCSCPVEIFRILCFTEK</sequence>
<evidence type="ECO:0000313" key="3">
    <source>
        <dbReference type="EMBL" id="VDM25541.1"/>
    </source>
</evidence>
<reference evidence="3 4" key="2">
    <citation type="submission" date="2018-11" db="EMBL/GenBank/DDBJ databases">
        <authorList>
            <consortium name="Pathogen Informatics"/>
        </authorList>
    </citation>
    <scope>NUCLEOTIDE SEQUENCE [LARGE SCALE GENOMIC DNA]</scope>
</reference>